<name>A0ABV2HIE0_9HYPH</name>
<keyword evidence="3" id="KW-1185">Reference proteome</keyword>
<comment type="caution">
    <text evidence="2">The sequence shown here is derived from an EMBL/GenBank/DDBJ whole genome shotgun (WGS) entry which is preliminary data.</text>
</comment>
<evidence type="ECO:0000256" key="1">
    <source>
        <dbReference type="SAM" id="MobiDB-lite"/>
    </source>
</evidence>
<proteinExistence type="predicted"/>
<organism evidence="2 3">
    <name type="scientific">Bartonella silvatica</name>
    <dbReference type="NCBI Taxonomy" id="357760"/>
    <lineage>
        <taxon>Bacteria</taxon>
        <taxon>Pseudomonadati</taxon>
        <taxon>Pseudomonadota</taxon>
        <taxon>Alphaproteobacteria</taxon>
        <taxon>Hyphomicrobiales</taxon>
        <taxon>Bartonellaceae</taxon>
        <taxon>Bartonella</taxon>
    </lineage>
</organism>
<gene>
    <name evidence="2" type="ORF">ABID23_001342</name>
</gene>
<evidence type="ECO:0000313" key="3">
    <source>
        <dbReference type="Proteomes" id="UP001549086"/>
    </source>
</evidence>
<reference evidence="2 3" key="1">
    <citation type="submission" date="2024-06" db="EMBL/GenBank/DDBJ databases">
        <title>Genomic Encyclopedia of Type Strains, Phase IV (KMG-IV): sequencing the most valuable type-strain genomes for metagenomic binning, comparative biology and taxonomic classification.</title>
        <authorList>
            <person name="Goeker M."/>
        </authorList>
    </citation>
    <scope>NUCLEOTIDE SEQUENCE [LARGE SCALE GENOMIC DNA]</scope>
    <source>
        <strain evidence="2 3">DSM 23649</strain>
    </source>
</reference>
<dbReference type="Proteomes" id="UP001549086">
    <property type="component" value="Unassembled WGS sequence"/>
</dbReference>
<dbReference type="EMBL" id="JBEPLI010000017">
    <property type="protein sequence ID" value="MET3590238.1"/>
    <property type="molecule type" value="Genomic_DNA"/>
</dbReference>
<sequence length="48" mass="5482">MCKNTFHIHPSFTQKHGKTPEVSPTPLSLSETISIPYRKNQFPAFPKI</sequence>
<protein>
    <submittedName>
        <fullName evidence="2">Uncharacterized protein</fullName>
    </submittedName>
</protein>
<accession>A0ABV2HIE0</accession>
<feature type="region of interest" description="Disordered" evidence="1">
    <location>
        <begin position="1"/>
        <end position="27"/>
    </location>
</feature>
<dbReference type="RefSeq" id="WP_354190441.1">
    <property type="nucleotide sequence ID" value="NZ_JBEPLI010000017.1"/>
</dbReference>
<evidence type="ECO:0000313" key="2">
    <source>
        <dbReference type="EMBL" id="MET3590238.1"/>
    </source>
</evidence>